<proteinExistence type="predicted"/>
<feature type="region of interest" description="Disordered" evidence="3">
    <location>
        <begin position="182"/>
        <end position="211"/>
    </location>
</feature>
<gene>
    <name evidence="4" type="ORF">Cgig2_005928</name>
</gene>
<feature type="compositionally biased region" description="Polar residues" evidence="3">
    <location>
        <begin position="48"/>
        <end position="58"/>
    </location>
</feature>
<evidence type="ECO:0000256" key="1">
    <source>
        <dbReference type="ARBA" id="ARBA00004123"/>
    </source>
</evidence>
<accession>A0A9Q1JHY6</accession>
<sequence length="303" mass="34195">MHCATVLSPSRSRPVTRSSSLSPLLSKQTSPKLFQPQPVSSPPKNRLVTRSSTLNLSPTKPRDTPPIGSIIKSQQTNKSTNNIYRSSISLYSLDVPVVNVTSKKEKEPVIKEDEGSQSSSSCLVVRKPKQHCCMYLFDPEHKAPDNTKNFVETLDMVIKKLREKPIMTLLEGTRKHVLPLVDPPQKTFKRGPTAKERKREPKELRKLPKRSKTIRYKKCGGLYHNSATHQGQANRPSKITRKRNSPFDGNAEGKRPRGRPRSKFHNLASVSNHPTSLSLRYRASLRHLPCINETSMFDSKCVI</sequence>
<feature type="compositionally biased region" description="Low complexity" evidence="3">
    <location>
        <begin position="1"/>
        <end position="33"/>
    </location>
</feature>
<dbReference type="OrthoDB" id="1109808at2759"/>
<dbReference type="EMBL" id="JAKOGI010001356">
    <property type="protein sequence ID" value="KAJ8426047.1"/>
    <property type="molecule type" value="Genomic_DNA"/>
</dbReference>
<protein>
    <submittedName>
        <fullName evidence="4">Uncharacterized protein</fullName>
    </submittedName>
</protein>
<feature type="region of interest" description="Disordered" evidence="3">
    <location>
        <begin position="1"/>
        <end position="78"/>
    </location>
</feature>
<evidence type="ECO:0000313" key="5">
    <source>
        <dbReference type="Proteomes" id="UP001153076"/>
    </source>
</evidence>
<organism evidence="4 5">
    <name type="scientific">Carnegiea gigantea</name>
    <dbReference type="NCBI Taxonomy" id="171969"/>
    <lineage>
        <taxon>Eukaryota</taxon>
        <taxon>Viridiplantae</taxon>
        <taxon>Streptophyta</taxon>
        <taxon>Embryophyta</taxon>
        <taxon>Tracheophyta</taxon>
        <taxon>Spermatophyta</taxon>
        <taxon>Magnoliopsida</taxon>
        <taxon>eudicotyledons</taxon>
        <taxon>Gunneridae</taxon>
        <taxon>Pentapetalae</taxon>
        <taxon>Caryophyllales</taxon>
        <taxon>Cactineae</taxon>
        <taxon>Cactaceae</taxon>
        <taxon>Cactoideae</taxon>
        <taxon>Echinocereeae</taxon>
        <taxon>Carnegiea</taxon>
    </lineage>
</organism>
<feature type="compositionally biased region" description="Basic and acidic residues" evidence="3">
    <location>
        <begin position="193"/>
        <end position="206"/>
    </location>
</feature>
<keyword evidence="2" id="KW-0539">Nucleus</keyword>
<feature type="region of interest" description="Disordered" evidence="3">
    <location>
        <begin position="224"/>
        <end position="270"/>
    </location>
</feature>
<dbReference type="InterPro" id="IPR000637">
    <property type="entry name" value="HMGI/Y_DNA-bd_CS"/>
</dbReference>
<evidence type="ECO:0000256" key="3">
    <source>
        <dbReference type="SAM" id="MobiDB-lite"/>
    </source>
</evidence>
<dbReference type="AlphaFoldDB" id="A0A9Q1JHY6"/>
<evidence type="ECO:0000256" key="2">
    <source>
        <dbReference type="ARBA" id="ARBA00023242"/>
    </source>
</evidence>
<dbReference type="GO" id="GO:0006355">
    <property type="term" value="P:regulation of DNA-templated transcription"/>
    <property type="evidence" value="ECO:0007669"/>
    <property type="project" value="InterPro"/>
</dbReference>
<dbReference type="GO" id="GO:0005634">
    <property type="term" value="C:nucleus"/>
    <property type="evidence" value="ECO:0007669"/>
    <property type="project" value="UniProtKB-SubCell"/>
</dbReference>
<name>A0A9Q1JHY6_9CARY</name>
<dbReference type="PROSITE" id="PS00354">
    <property type="entry name" value="HMGI_Y"/>
    <property type="match status" value="1"/>
</dbReference>
<reference evidence="4" key="1">
    <citation type="submission" date="2022-04" db="EMBL/GenBank/DDBJ databases">
        <title>Carnegiea gigantea Genome sequencing and assembly v2.</title>
        <authorList>
            <person name="Copetti D."/>
            <person name="Sanderson M.J."/>
            <person name="Burquez A."/>
            <person name="Wojciechowski M.F."/>
        </authorList>
    </citation>
    <scope>NUCLEOTIDE SEQUENCE</scope>
    <source>
        <strain evidence="4">SGP5-SGP5p</strain>
        <tissue evidence="4">Aerial part</tissue>
    </source>
</reference>
<evidence type="ECO:0000313" key="4">
    <source>
        <dbReference type="EMBL" id="KAJ8426047.1"/>
    </source>
</evidence>
<dbReference type="Proteomes" id="UP001153076">
    <property type="component" value="Unassembled WGS sequence"/>
</dbReference>
<comment type="caution">
    <text evidence="4">The sequence shown here is derived from an EMBL/GenBank/DDBJ whole genome shotgun (WGS) entry which is preliminary data.</text>
</comment>
<keyword evidence="5" id="KW-1185">Reference proteome</keyword>
<comment type="subcellular location">
    <subcellularLocation>
        <location evidence="1">Nucleus</location>
    </subcellularLocation>
</comment>
<feature type="compositionally biased region" description="Polar residues" evidence="3">
    <location>
        <begin position="225"/>
        <end position="237"/>
    </location>
</feature>